<protein>
    <submittedName>
        <fullName evidence="1">Uncharacterized protein</fullName>
    </submittedName>
</protein>
<accession>A0ABV1JXH8</accession>
<sequence>MSGPADPRAGVVADRVGTDPFAVHRTVVHVAVPGTAGERRARRLVAAHTTRGWTGWVLPRAAVPALPAGAVVVVHGRAMAGRAGRALRRRVPAGTALLWWADGARPGPLDRLRARGCNAVVVTTEVASRWATRVPVPLLRVREDRAEADEAAAFVARAAAFGPA</sequence>
<evidence type="ECO:0000313" key="2">
    <source>
        <dbReference type="Proteomes" id="UP001464923"/>
    </source>
</evidence>
<evidence type="ECO:0000313" key="1">
    <source>
        <dbReference type="EMBL" id="MEQ3540630.1"/>
    </source>
</evidence>
<comment type="caution">
    <text evidence="1">The sequence shown here is derived from an EMBL/GenBank/DDBJ whole genome shotgun (WGS) entry which is preliminary data.</text>
</comment>
<gene>
    <name evidence="1" type="ORF">WHI96_17595</name>
</gene>
<organism evidence="1 2">
    <name type="scientific">Pseudonocardia tropica</name>
    <dbReference type="NCBI Taxonomy" id="681289"/>
    <lineage>
        <taxon>Bacteria</taxon>
        <taxon>Bacillati</taxon>
        <taxon>Actinomycetota</taxon>
        <taxon>Actinomycetes</taxon>
        <taxon>Pseudonocardiales</taxon>
        <taxon>Pseudonocardiaceae</taxon>
        <taxon>Pseudonocardia</taxon>
    </lineage>
</organism>
<dbReference type="EMBL" id="JBEDNP010000010">
    <property type="protein sequence ID" value="MEQ3540630.1"/>
    <property type="molecule type" value="Genomic_DNA"/>
</dbReference>
<reference evidence="1 2" key="1">
    <citation type="submission" date="2024-03" db="EMBL/GenBank/DDBJ databases">
        <title>Draft genome sequence of Pseudonocardia tropica JCM 19149.</title>
        <authorList>
            <person name="Butdee W."/>
            <person name="Duangmal K."/>
        </authorList>
    </citation>
    <scope>NUCLEOTIDE SEQUENCE [LARGE SCALE GENOMIC DNA]</scope>
    <source>
        <strain evidence="1 2">JCM 19149</strain>
    </source>
</reference>
<keyword evidence="2" id="KW-1185">Reference proteome</keyword>
<dbReference type="RefSeq" id="WP_349302410.1">
    <property type="nucleotide sequence ID" value="NZ_JBEDNP010000010.1"/>
</dbReference>
<name>A0ABV1JXH8_9PSEU</name>
<dbReference type="Proteomes" id="UP001464923">
    <property type="component" value="Unassembled WGS sequence"/>
</dbReference>
<proteinExistence type="predicted"/>